<evidence type="ECO:0000313" key="5">
    <source>
        <dbReference type="EMBL" id="MDF9409432.1"/>
    </source>
</evidence>
<evidence type="ECO:0000259" key="4">
    <source>
        <dbReference type="PROSITE" id="PS51272"/>
    </source>
</evidence>
<dbReference type="Pfam" id="PF00395">
    <property type="entry name" value="SLH"/>
    <property type="match status" value="2"/>
</dbReference>
<evidence type="ECO:0000256" key="1">
    <source>
        <dbReference type="ARBA" id="ARBA00022737"/>
    </source>
</evidence>
<dbReference type="InterPro" id="IPR051465">
    <property type="entry name" value="Cell_Envelope_Struct_Comp"/>
</dbReference>
<organism evidence="5 6">
    <name type="scientific">Pelotomaculum isophthalicicum JI</name>
    <dbReference type="NCBI Taxonomy" id="947010"/>
    <lineage>
        <taxon>Bacteria</taxon>
        <taxon>Bacillati</taxon>
        <taxon>Bacillota</taxon>
        <taxon>Clostridia</taxon>
        <taxon>Eubacteriales</taxon>
        <taxon>Desulfotomaculaceae</taxon>
        <taxon>Pelotomaculum</taxon>
    </lineage>
</organism>
<comment type="caution">
    <text evidence="5">The sequence shown here is derived from an EMBL/GenBank/DDBJ whole genome shotgun (WGS) entry which is preliminary data.</text>
</comment>
<dbReference type="AlphaFoldDB" id="A0A9X4JWJ0"/>
<keyword evidence="1" id="KW-0677">Repeat</keyword>
<feature type="domain" description="SLH" evidence="4">
    <location>
        <begin position="214"/>
        <end position="277"/>
    </location>
</feature>
<evidence type="ECO:0000256" key="3">
    <source>
        <dbReference type="SAM" id="SignalP"/>
    </source>
</evidence>
<protein>
    <submittedName>
        <fullName evidence="5">S-layer homology domain-containing protein</fullName>
    </submittedName>
</protein>
<gene>
    <name evidence="5" type="ORF">L7E55_13885</name>
</gene>
<dbReference type="EMBL" id="JAKOAV010000031">
    <property type="protein sequence ID" value="MDF9409432.1"/>
    <property type="molecule type" value="Genomic_DNA"/>
</dbReference>
<sequence>MKKLFFIVTLLLVVVLSAGVSWAKPGGVANKGADKASVASDNASVAGDKASSVTIDKAGTASDKTSVKISVKNKALGQLKDNLNAVKDKDLELGNNFKDIEDHWAKSAILKMSAIGVFKGDGDGTFRPDDPITQVEVVALAARISNYDEVPQANDLTENDLVGVPDWAKVSVCEAVYNGVINLNRFHSSVQASRVQAAVMIAKAIKLQPVDTSDMPFNDKILISQEDAGYIMALYQQGIILGNPDGKFNPNSAITRAEISTIMERVIDNSGEDSETTQTSTESSGTTQ</sequence>
<feature type="domain" description="SLH" evidence="4">
    <location>
        <begin position="92"/>
        <end position="155"/>
    </location>
</feature>
<name>A0A9X4JWJ0_9FIRM</name>
<reference evidence="5" key="1">
    <citation type="submission" date="2022-02" db="EMBL/GenBank/DDBJ databases">
        <authorList>
            <person name="Leng L."/>
        </authorList>
    </citation>
    <scope>NUCLEOTIDE SEQUENCE</scope>
    <source>
        <strain evidence="5">JI</strain>
    </source>
</reference>
<dbReference type="RefSeq" id="WP_277444899.1">
    <property type="nucleotide sequence ID" value="NZ_JAKOAV010000031.1"/>
</dbReference>
<evidence type="ECO:0000313" key="6">
    <source>
        <dbReference type="Proteomes" id="UP001154312"/>
    </source>
</evidence>
<feature type="chain" id="PRO_5040937572" evidence="3">
    <location>
        <begin position="24"/>
        <end position="288"/>
    </location>
</feature>
<dbReference type="Proteomes" id="UP001154312">
    <property type="component" value="Unassembled WGS sequence"/>
</dbReference>
<feature type="signal peptide" evidence="3">
    <location>
        <begin position="1"/>
        <end position="23"/>
    </location>
</feature>
<accession>A0A9X4JWJ0</accession>
<proteinExistence type="predicted"/>
<keyword evidence="3" id="KW-0732">Signal</keyword>
<dbReference type="InterPro" id="IPR001119">
    <property type="entry name" value="SLH_dom"/>
</dbReference>
<dbReference type="PROSITE" id="PS51272">
    <property type="entry name" value="SLH"/>
    <property type="match status" value="2"/>
</dbReference>
<keyword evidence="6" id="KW-1185">Reference proteome</keyword>
<dbReference type="PANTHER" id="PTHR43308">
    <property type="entry name" value="OUTER MEMBRANE PROTEIN ALPHA-RELATED"/>
    <property type="match status" value="1"/>
</dbReference>
<feature type="region of interest" description="Disordered" evidence="2">
    <location>
        <begin position="267"/>
        <end position="288"/>
    </location>
</feature>
<evidence type="ECO:0000256" key="2">
    <source>
        <dbReference type="SAM" id="MobiDB-lite"/>
    </source>
</evidence>
<feature type="compositionally biased region" description="Low complexity" evidence="2">
    <location>
        <begin position="276"/>
        <end position="288"/>
    </location>
</feature>
<dbReference type="PANTHER" id="PTHR43308:SF5">
    <property type="entry name" value="S-LAYER PROTEIN _ PEPTIDOGLYCAN ENDO-BETA-N-ACETYLGLUCOSAMINIDASE"/>
    <property type="match status" value="1"/>
</dbReference>